<dbReference type="InterPro" id="IPR010730">
    <property type="entry name" value="HET"/>
</dbReference>
<organism evidence="2 3">
    <name type="scientific">Scleroderma citrinum Foug A</name>
    <dbReference type="NCBI Taxonomy" id="1036808"/>
    <lineage>
        <taxon>Eukaryota</taxon>
        <taxon>Fungi</taxon>
        <taxon>Dikarya</taxon>
        <taxon>Basidiomycota</taxon>
        <taxon>Agaricomycotina</taxon>
        <taxon>Agaricomycetes</taxon>
        <taxon>Agaricomycetidae</taxon>
        <taxon>Boletales</taxon>
        <taxon>Sclerodermatineae</taxon>
        <taxon>Sclerodermataceae</taxon>
        <taxon>Scleroderma</taxon>
    </lineage>
</organism>
<reference evidence="3" key="2">
    <citation type="submission" date="2015-01" db="EMBL/GenBank/DDBJ databases">
        <title>Evolutionary Origins and Diversification of the Mycorrhizal Mutualists.</title>
        <authorList>
            <consortium name="DOE Joint Genome Institute"/>
            <consortium name="Mycorrhizal Genomics Consortium"/>
            <person name="Kohler A."/>
            <person name="Kuo A."/>
            <person name="Nagy L.G."/>
            <person name="Floudas D."/>
            <person name="Copeland A."/>
            <person name="Barry K.W."/>
            <person name="Cichocki N."/>
            <person name="Veneault-Fourrey C."/>
            <person name="LaButti K."/>
            <person name="Lindquist E.A."/>
            <person name="Lipzen A."/>
            <person name="Lundell T."/>
            <person name="Morin E."/>
            <person name="Murat C."/>
            <person name="Riley R."/>
            <person name="Ohm R."/>
            <person name="Sun H."/>
            <person name="Tunlid A."/>
            <person name="Henrissat B."/>
            <person name="Grigoriev I.V."/>
            <person name="Hibbett D.S."/>
            <person name="Martin F."/>
        </authorList>
    </citation>
    <scope>NUCLEOTIDE SEQUENCE [LARGE SCALE GENOMIC DNA]</scope>
    <source>
        <strain evidence="3">Foug A</strain>
    </source>
</reference>
<evidence type="ECO:0000313" key="3">
    <source>
        <dbReference type="Proteomes" id="UP000053989"/>
    </source>
</evidence>
<proteinExistence type="predicted"/>
<keyword evidence="3" id="KW-1185">Reference proteome</keyword>
<dbReference type="InParanoid" id="A0A0C2ZJK5"/>
<evidence type="ECO:0000259" key="1">
    <source>
        <dbReference type="Pfam" id="PF06985"/>
    </source>
</evidence>
<dbReference type="OrthoDB" id="5122891at2759"/>
<dbReference type="PANTHER" id="PTHR10622">
    <property type="entry name" value="HET DOMAIN-CONTAINING PROTEIN"/>
    <property type="match status" value="1"/>
</dbReference>
<dbReference type="Pfam" id="PF06985">
    <property type="entry name" value="HET"/>
    <property type="match status" value="1"/>
</dbReference>
<sequence>MRLIKVKAFLEREKLFREMKPVDRRAKVLEFDDDAATEYAILSHRWVGQEVDYDEMVELAKMAAEERDEIRRRGSYRKILQSCKQAQKDRYEWLWVDTCCIDKRSSAELSEAINSMFRWYENAKVCYAYLHDVPSSSFPTARDKERYPEFNGWPEWFSRGWTLQELIAPSNIQFFNKDWKNIGDKKTLAPTLRYVTGIPEHILIDGLHGNRPCIAQIMSWAAHRTTTRVEDRAYSLMGLLDVNMPMLYGEGKKAFHRLQLEIIRISNDQSIFAWECNVRTGSVLADDPSDFQYCFDMELMGHDEFIEYIKADVPEEELDSIEDRLGTFLITNRGIQIWMLLRPYLDSPSRSHFQAWLPCRHGRWHPPVNISLVLWESNYYRCQVPCLGLEGPPRFCQVYLRYQDPPHRNATFEVDDSSLTENGFTCCDAYPEEFTGNALTLNGTDPLCVKVYSDRLTNHCFVVAFGQSFGKEWIRVIFDESTIFPRPSWRRDYTKDIYHEILVSTLEHAQYMDKARYGAERYGQVCIAQTCIPRTTRILRTSFVMWKSSKTCGVKLEVFHDPGFGDVSGEWSAFDVNGTDDPSCDWRGLMISGWPRNLYDSYEIDGVPGDFSAAPNGIEVSTDAFHTVFMSYVRE</sequence>
<evidence type="ECO:0000313" key="2">
    <source>
        <dbReference type="EMBL" id="KIM52912.1"/>
    </source>
</evidence>
<feature type="domain" description="Heterokaryon incompatibility" evidence="1">
    <location>
        <begin position="39"/>
        <end position="142"/>
    </location>
</feature>
<accession>A0A0C2ZJK5</accession>
<dbReference type="AlphaFoldDB" id="A0A0C2ZJK5"/>
<dbReference type="Proteomes" id="UP000053989">
    <property type="component" value="Unassembled WGS sequence"/>
</dbReference>
<dbReference type="EMBL" id="KN822195">
    <property type="protein sequence ID" value="KIM52912.1"/>
    <property type="molecule type" value="Genomic_DNA"/>
</dbReference>
<dbReference type="STRING" id="1036808.A0A0C2ZJK5"/>
<dbReference type="PANTHER" id="PTHR10622:SF10">
    <property type="entry name" value="HET DOMAIN-CONTAINING PROTEIN"/>
    <property type="match status" value="1"/>
</dbReference>
<protein>
    <recommendedName>
        <fullName evidence="1">Heterokaryon incompatibility domain-containing protein</fullName>
    </recommendedName>
</protein>
<dbReference type="HOGENOM" id="CLU_000288_138_12_1"/>
<gene>
    <name evidence="2" type="ORF">SCLCIDRAFT_478492</name>
</gene>
<name>A0A0C2ZJK5_9AGAM</name>
<reference evidence="2 3" key="1">
    <citation type="submission" date="2014-04" db="EMBL/GenBank/DDBJ databases">
        <authorList>
            <consortium name="DOE Joint Genome Institute"/>
            <person name="Kuo A."/>
            <person name="Kohler A."/>
            <person name="Nagy L.G."/>
            <person name="Floudas D."/>
            <person name="Copeland A."/>
            <person name="Barry K.W."/>
            <person name="Cichocki N."/>
            <person name="Veneault-Fourrey C."/>
            <person name="LaButti K."/>
            <person name="Lindquist E.A."/>
            <person name="Lipzen A."/>
            <person name="Lundell T."/>
            <person name="Morin E."/>
            <person name="Murat C."/>
            <person name="Sun H."/>
            <person name="Tunlid A."/>
            <person name="Henrissat B."/>
            <person name="Grigoriev I.V."/>
            <person name="Hibbett D.S."/>
            <person name="Martin F."/>
            <person name="Nordberg H.P."/>
            <person name="Cantor M.N."/>
            <person name="Hua S.X."/>
        </authorList>
    </citation>
    <scope>NUCLEOTIDE SEQUENCE [LARGE SCALE GENOMIC DNA]</scope>
    <source>
        <strain evidence="2 3">Foug A</strain>
    </source>
</reference>